<dbReference type="KEGG" id="ial:IALB_3161"/>
<feature type="transmembrane region" description="Helical" evidence="1">
    <location>
        <begin position="368"/>
        <end position="387"/>
    </location>
</feature>
<feature type="transmembrane region" description="Helical" evidence="1">
    <location>
        <begin position="229"/>
        <end position="250"/>
    </location>
</feature>
<keyword evidence="1" id="KW-0472">Membrane</keyword>
<dbReference type="Proteomes" id="UP000007394">
    <property type="component" value="Chromosome"/>
</dbReference>
<feature type="transmembrane region" description="Helical" evidence="1">
    <location>
        <begin position="40"/>
        <end position="59"/>
    </location>
</feature>
<evidence type="ECO:0000256" key="1">
    <source>
        <dbReference type="SAM" id="Phobius"/>
    </source>
</evidence>
<dbReference type="eggNOG" id="COG1055">
    <property type="taxonomic scope" value="Bacteria"/>
</dbReference>
<feature type="transmembrane region" description="Helical" evidence="1">
    <location>
        <begin position="103"/>
        <end position="125"/>
    </location>
</feature>
<dbReference type="Pfam" id="PF16980">
    <property type="entry name" value="CitMHS_2"/>
    <property type="match status" value="1"/>
</dbReference>
<dbReference type="OrthoDB" id="9765532at2"/>
<feature type="transmembrane region" description="Helical" evidence="1">
    <location>
        <begin position="71"/>
        <end position="91"/>
    </location>
</feature>
<dbReference type="InterPro" id="IPR031566">
    <property type="entry name" value="CitMHS_2"/>
</dbReference>
<protein>
    <submittedName>
        <fullName evidence="2">Arsenite permease-like protein</fullName>
    </submittedName>
</protein>
<proteinExistence type="predicted"/>
<evidence type="ECO:0000313" key="2">
    <source>
        <dbReference type="EMBL" id="AFH50864.1"/>
    </source>
</evidence>
<dbReference type="AlphaFoldDB" id="I0APF7"/>
<keyword evidence="1" id="KW-1133">Transmembrane helix</keyword>
<gene>
    <name evidence="2" type="ordered locus">IALB_3161</name>
</gene>
<keyword evidence="1" id="KW-0812">Transmembrane</keyword>
<sequence length="432" mass="48583">MENTHNIPLISILPFVLMLGAIAVFPLTWNHFWEKNKNKLIVSIVLGIPVLIYLLVNGFTHEIIHTMLFDYVPFIILLGSLFTITGGILLTGDIEAKPSINTIFLGIGAVLASFMGTTGAAMLLIRPIIQTNKERTFKVHTILFFIGIVANCGGLLTPLGDPPLFMMYLRGAPFEWFFKLGVEWFFTNALLLILYFIADSYYYKKEPASAIKRDETAIRPIKIQGKRNFIFLAGVVLSVAFLNEQYLSFININPYFKFVREAVILLMGYLSMLFTPKLLRTENNFTWHPIEEVAYLFFGIFITMIPALLYLETNAKHLGVQTVSQFYYYTGLLSSFLDNTPTAVTFHSLAMGLGITTGNLVAGIPEELLKAISTAAVFFGSMTYIGNGPNFMVKAVAEENNIKMPDFFSYIIKFSLIVLLPIFILVQLLFIT</sequence>
<dbReference type="HOGENOM" id="CLU_034923_0_0_10"/>
<feature type="transmembrane region" description="Helical" evidence="1">
    <location>
        <begin position="407"/>
        <end position="431"/>
    </location>
</feature>
<keyword evidence="3" id="KW-1185">Reference proteome</keyword>
<dbReference type="STRING" id="945713.IALB_3161"/>
<name>I0APF7_IGNAJ</name>
<organism evidence="2 3">
    <name type="scientific">Ignavibacterium album (strain DSM 19864 / JCM 16511 / NBRC 101810 / Mat9-16)</name>
    <dbReference type="NCBI Taxonomy" id="945713"/>
    <lineage>
        <taxon>Bacteria</taxon>
        <taxon>Pseudomonadati</taxon>
        <taxon>Ignavibacteriota</taxon>
        <taxon>Ignavibacteria</taxon>
        <taxon>Ignavibacteriales</taxon>
        <taxon>Ignavibacteriaceae</taxon>
        <taxon>Ignavibacterium</taxon>
    </lineage>
</organism>
<dbReference type="EMBL" id="CP003418">
    <property type="protein sequence ID" value="AFH50864.1"/>
    <property type="molecule type" value="Genomic_DNA"/>
</dbReference>
<feature type="transmembrane region" description="Helical" evidence="1">
    <location>
        <begin position="137"/>
        <end position="156"/>
    </location>
</feature>
<dbReference type="RefSeq" id="WP_014562000.1">
    <property type="nucleotide sequence ID" value="NC_017464.1"/>
</dbReference>
<feature type="transmembrane region" description="Helical" evidence="1">
    <location>
        <begin position="7"/>
        <end position="28"/>
    </location>
</feature>
<feature type="transmembrane region" description="Helical" evidence="1">
    <location>
        <begin position="293"/>
        <end position="311"/>
    </location>
</feature>
<feature type="transmembrane region" description="Helical" evidence="1">
    <location>
        <begin position="176"/>
        <end position="197"/>
    </location>
</feature>
<evidence type="ECO:0000313" key="3">
    <source>
        <dbReference type="Proteomes" id="UP000007394"/>
    </source>
</evidence>
<reference evidence="2 3" key="1">
    <citation type="journal article" date="2012" name="Front. Microbiol.">
        <title>Complete genome of Ignavibacterium album, a metabolically versatile, flagellated, facultative anaerobe from the phylum Chlorobi.</title>
        <authorList>
            <person name="Liu Z."/>
            <person name="Frigaard N.-U."/>
            <person name="Vogl K."/>
            <person name="Iino T."/>
            <person name="Ohkuma M."/>
            <person name="Overmann J."/>
            <person name="Bryant D.A."/>
        </authorList>
    </citation>
    <scope>NUCLEOTIDE SEQUENCE [LARGE SCALE GENOMIC DNA]</scope>
    <source>
        <strain evidence="3">DSM 19864 / JCM 16511 / NBRC 101810 / Mat9-16</strain>
    </source>
</reference>
<feature type="transmembrane region" description="Helical" evidence="1">
    <location>
        <begin position="343"/>
        <end position="361"/>
    </location>
</feature>
<feature type="transmembrane region" description="Helical" evidence="1">
    <location>
        <begin position="262"/>
        <end position="281"/>
    </location>
</feature>
<accession>I0APF7</accession>